<dbReference type="GO" id="GO:0004185">
    <property type="term" value="F:serine-type carboxypeptidase activity"/>
    <property type="evidence" value="ECO:0007669"/>
    <property type="project" value="InterPro"/>
</dbReference>
<protein>
    <submittedName>
        <fullName evidence="2">Uncharacterized protein</fullName>
    </submittedName>
</protein>
<dbReference type="InterPro" id="IPR029058">
    <property type="entry name" value="AB_hydrolase_fold"/>
</dbReference>
<dbReference type="InterPro" id="IPR001563">
    <property type="entry name" value="Peptidase_S10"/>
</dbReference>
<dbReference type="GO" id="GO:0005773">
    <property type="term" value="C:vacuole"/>
    <property type="evidence" value="ECO:0007669"/>
    <property type="project" value="TreeGrafter"/>
</dbReference>
<evidence type="ECO:0000313" key="3">
    <source>
        <dbReference type="Proteomes" id="UP001177003"/>
    </source>
</evidence>
<proteinExistence type="inferred from homology"/>
<sequence length="493" mass="55564">MPLRIIKINPLSIYSNKVTKDSSALVSPYPRPPLLGFVHVEDCRIHKLQITTQKRNLTHHLNGASIDHHPNAPKSRVRPTINEGILQGQDACRLDMEPLKNLDPSVSTVMEKHSTPTTMHGTMMTVANVLFLESPAGVGFWYSNRSSDYTTGDNQTAKDSYTFLVNWLEGFPEYKIRSFRYPKLQKMEGQVPKVVPVESSKIPAVALGSSESGHVPILLTSKDTSASKKPSVSPSLGEYLSEKRSYFDSITRFTTVLSNSIRGAPTFVIISFCTLFVDTLQRVGAKAELMLYEGKTHTDVFVQLQDWNNRRQFLHPGNFHTDGVNDHFISQAMTENTRAYDILKQAPFLVPFTSRVKLFTSQLAAIKERPGSHSLLNRSTFKRFSRLSRGNIIMKDGQQLRNEGSNGIFKNAKNIERLKKYFDICGGPASFIQGWKELELALLYMRKLLESELNLAKSLLSEMGQCTTTYPYNQQFGALVLKNYERQDATLLS</sequence>
<dbReference type="EMBL" id="OX465085">
    <property type="protein sequence ID" value="CAI9301717.1"/>
    <property type="molecule type" value="Genomic_DNA"/>
</dbReference>
<gene>
    <name evidence="2" type="ORF">LSALG_LOCUS40249</name>
</gene>
<evidence type="ECO:0000313" key="2">
    <source>
        <dbReference type="EMBL" id="CAI9301717.1"/>
    </source>
</evidence>
<dbReference type="Proteomes" id="UP001177003">
    <property type="component" value="Chromosome 9"/>
</dbReference>
<accession>A0AA36A1U9</accession>
<dbReference type="GO" id="GO:0006508">
    <property type="term" value="P:proteolysis"/>
    <property type="evidence" value="ECO:0007669"/>
    <property type="project" value="InterPro"/>
</dbReference>
<dbReference type="AlphaFoldDB" id="A0AA36A1U9"/>
<dbReference type="Pfam" id="PF00450">
    <property type="entry name" value="Peptidase_S10"/>
    <property type="match status" value="1"/>
</dbReference>
<dbReference type="PANTHER" id="PTHR11802:SF470">
    <property type="entry name" value="CARBOXYPEPTIDASE"/>
    <property type="match status" value="1"/>
</dbReference>
<reference evidence="2" key="1">
    <citation type="submission" date="2023-04" db="EMBL/GenBank/DDBJ databases">
        <authorList>
            <person name="Vijverberg K."/>
            <person name="Xiong W."/>
            <person name="Schranz E."/>
        </authorList>
    </citation>
    <scope>NUCLEOTIDE SEQUENCE</scope>
</reference>
<dbReference type="SUPFAM" id="SSF53474">
    <property type="entry name" value="alpha/beta-Hydrolases"/>
    <property type="match status" value="1"/>
</dbReference>
<dbReference type="PANTHER" id="PTHR11802">
    <property type="entry name" value="SERINE PROTEASE FAMILY S10 SERINE CARBOXYPEPTIDASE"/>
    <property type="match status" value="1"/>
</dbReference>
<name>A0AA36A1U9_LACSI</name>
<dbReference type="Gene3D" id="3.40.50.1820">
    <property type="entry name" value="alpha/beta hydrolase"/>
    <property type="match status" value="1"/>
</dbReference>
<comment type="similarity">
    <text evidence="1">Belongs to the peptidase S10 family.</text>
</comment>
<organism evidence="2 3">
    <name type="scientific">Lactuca saligna</name>
    <name type="common">Willowleaf lettuce</name>
    <dbReference type="NCBI Taxonomy" id="75948"/>
    <lineage>
        <taxon>Eukaryota</taxon>
        <taxon>Viridiplantae</taxon>
        <taxon>Streptophyta</taxon>
        <taxon>Embryophyta</taxon>
        <taxon>Tracheophyta</taxon>
        <taxon>Spermatophyta</taxon>
        <taxon>Magnoliopsida</taxon>
        <taxon>eudicotyledons</taxon>
        <taxon>Gunneridae</taxon>
        <taxon>Pentapetalae</taxon>
        <taxon>asterids</taxon>
        <taxon>campanulids</taxon>
        <taxon>Asterales</taxon>
        <taxon>Asteraceae</taxon>
        <taxon>Cichorioideae</taxon>
        <taxon>Cichorieae</taxon>
        <taxon>Lactucinae</taxon>
        <taxon>Lactuca</taxon>
    </lineage>
</organism>
<keyword evidence="3" id="KW-1185">Reference proteome</keyword>
<evidence type="ECO:0000256" key="1">
    <source>
        <dbReference type="ARBA" id="ARBA00009431"/>
    </source>
</evidence>